<comment type="similarity">
    <text evidence="2">Belongs to the terpene synthase family.</text>
</comment>
<evidence type="ECO:0000256" key="2">
    <source>
        <dbReference type="ARBA" id="ARBA00006333"/>
    </source>
</evidence>
<dbReference type="InterPro" id="IPR001906">
    <property type="entry name" value="Terpene_synth_N"/>
</dbReference>
<dbReference type="InterPro" id="IPR050148">
    <property type="entry name" value="Terpene_synthase-like"/>
</dbReference>
<dbReference type="InterPro" id="IPR005630">
    <property type="entry name" value="Terpene_synthase_metal-bd"/>
</dbReference>
<evidence type="ECO:0000256" key="6">
    <source>
        <dbReference type="ARBA" id="ARBA00023239"/>
    </source>
</evidence>
<dbReference type="SUPFAM" id="SSF48239">
    <property type="entry name" value="Terpenoid cyclases/Protein prenyltransferases"/>
    <property type="match status" value="2"/>
</dbReference>
<proteinExistence type="evidence at transcript level"/>
<keyword evidence="4" id="KW-0611">Plant defense</keyword>
<keyword evidence="5" id="KW-0460">Magnesium</keyword>
<dbReference type="InterPro" id="IPR044814">
    <property type="entry name" value="Terpene_cyclase_plant_C1"/>
</dbReference>
<sequence>MTTPLGLAFAAAPRLALFGQRRPAAAPRPRPGVALSHRYRCHRLQPQLAAQTGRAAAASRGAAGVLGRVNNQEDKTAAVRELLLSAEAPPPSAYDTAWVAVVPAAAGSPPAPRYPGCVDWILRSQRRDDGSWGPGGGDPSLRKDALSSTLACVLALATWGVGGDAVARGLRFIGRNWSCVTDGSSDDDAPAGFDVIFPGMVARAIGMGLEIPLVGQADVDAVLRLRDVELDSMAAAASAGGQVAFMAYVGEGLGDLLDWDQAAAVHQRKNGSFFDSPATTAAAAIHGRNDRALAYLDSVVAKFGSAVPTVHPRSAYSRLRMVDTLEKMGISRSFLSEINTTLDMIYRSWLTNDEEIMLDMATCAMAFRLLRLHGYHVSSDGLARFSNESSFHASIQGHLNDTEALLELLKASHVQISEEEMVLESIGSWSSELLEQQLRSGKISRHVDPAEVEHVLKFPFYSNVDRLEHRWNIEHFKKQQGFQMLKSAYRTCDADEEIVSLAVDEFHSCQAAYQEELQCIERWVKEVRVDELDYARVMPLICLFPSASTMFPAELSEARIVAAKTNILATIVDDLFDVGESREEMENLVTLIEMWDAYEQVGFYSERVEIVFHAVYDTSNDIAARAMTVQKRSVIHHIAERWAELARVMMVEAEWRMSGHTPSMEEYMAVAEPSYALGTTVLTFLFFVGPELSEDVVRGPEYGELFRHINICGRLLNDLQSYEREKAQGKINSVLLLAGRRHGGSVEAAKEEVRGIIAASRRALLRMLVRDGGEVPWQVRREFWNISKVVHLLYMEVDGYASPKEMMRASNEVVAEPLRIAGKTKTHTLAESDKLGHAFFS</sequence>
<evidence type="ECO:0000259" key="8">
    <source>
        <dbReference type="Pfam" id="PF03936"/>
    </source>
</evidence>
<accession>A0A345ZQ25</accession>
<evidence type="ECO:0000256" key="3">
    <source>
        <dbReference type="ARBA" id="ARBA00022723"/>
    </source>
</evidence>
<evidence type="ECO:0000259" key="7">
    <source>
        <dbReference type="Pfam" id="PF01397"/>
    </source>
</evidence>
<dbReference type="Gene3D" id="1.50.10.160">
    <property type="match status" value="1"/>
</dbReference>
<feature type="domain" description="Terpene synthase N-terminal" evidence="7">
    <location>
        <begin position="259"/>
        <end position="456"/>
    </location>
</feature>
<evidence type="ECO:0000256" key="5">
    <source>
        <dbReference type="ARBA" id="ARBA00022842"/>
    </source>
</evidence>
<dbReference type="Gene3D" id="1.50.10.130">
    <property type="entry name" value="Terpene synthase, N-terminal domain"/>
    <property type="match status" value="1"/>
</dbReference>
<protein>
    <submittedName>
        <fullName evidence="9">Syn-pimar-9(11),15-diene synthase</fullName>
    </submittedName>
</protein>
<keyword evidence="3" id="KW-0479">Metal-binding</keyword>
<name>A0A345ZQ25_PANVG</name>
<dbReference type="PANTHER" id="PTHR31739:SF17">
    <property type="entry name" value="ENT-SANDARACOPIMARA-8(14),15-DIENE SYNTHASE, CHLOROPLASTIC"/>
    <property type="match status" value="1"/>
</dbReference>
<dbReference type="PANTHER" id="PTHR31739">
    <property type="entry name" value="ENT-COPALYL DIPHOSPHATE SYNTHASE, CHLOROPLASTIC"/>
    <property type="match status" value="1"/>
</dbReference>
<dbReference type="CDD" id="cd00684">
    <property type="entry name" value="Terpene_cyclase_plant_C1"/>
    <property type="match status" value="1"/>
</dbReference>
<dbReference type="AlphaFoldDB" id="A0A345ZQ25"/>
<comment type="cofactor">
    <cofactor evidence="1">
        <name>Mg(2+)</name>
        <dbReference type="ChEBI" id="CHEBI:18420"/>
    </cofactor>
</comment>
<keyword evidence="6" id="KW-0456">Lyase</keyword>
<dbReference type="SFLD" id="SFLDG01014">
    <property type="entry name" value="Terpene_Cyclase_Like_1_N-term"/>
    <property type="match status" value="1"/>
</dbReference>
<evidence type="ECO:0000256" key="4">
    <source>
        <dbReference type="ARBA" id="ARBA00022821"/>
    </source>
</evidence>
<feature type="domain" description="Terpene synthase metal-binding" evidence="8">
    <location>
        <begin position="526"/>
        <end position="761"/>
    </location>
</feature>
<dbReference type="GO" id="GO:0000287">
    <property type="term" value="F:magnesium ion binding"/>
    <property type="evidence" value="ECO:0007669"/>
    <property type="project" value="InterPro"/>
</dbReference>
<evidence type="ECO:0000313" key="9">
    <source>
        <dbReference type="EMBL" id="AXK78851.1"/>
    </source>
</evidence>
<dbReference type="GO" id="GO:0016102">
    <property type="term" value="P:diterpenoid biosynthetic process"/>
    <property type="evidence" value="ECO:0007669"/>
    <property type="project" value="InterPro"/>
</dbReference>
<dbReference type="Pfam" id="PF01397">
    <property type="entry name" value="Terpene_synth"/>
    <property type="match status" value="1"/>
</dbReference>
<dbReference type="SUPFAM" id="SSF48576">
    <property type="entry name" value="Terpenoid synthases"/>
    <property type="match status" value="1"/>
</dbReference>
<reference evidence="9" key="1">
    <citation type="journal article" date="2018" name="Plant Physiol.">
        <title>Functional Diversity of Diterpene Synthases in the Biofuel Crop Switchgrass.</title>
        <authorList>
            <person name="Pelot K.A."/>
            <person name="Chen R."/>
            <person name="Hagelthorn D.M."/>
            <person name="Young C.A."/>
            <person name="Addison J.B."/>
            <person name="Muchlinski A."/>
            <person name="Tholl D."/>
            <person name="Zerbe P."/>
        </authorList>
    </citation>
    <scope>NUCLEOTIDE SEQUENCE</scope>
</reference>
<dbReference type="Pfam" id="PF03936">
    <property type="entry name" value="Terpene_synth_C"/>
    <property type="match status" value="1"/>
</dbReference>
<dbReference type="InterPro" id="IPR036965">
    <property type="entry name" value="Terpene_synth_N_sf"/>
</dbReference>
<dbReference type="GO" id="GO:0010333">
    <property type="term" value="F:terpene synthase activity"/>
    <property type="evidence" value="ECO:0007669"/>
    <property type="project" value="InterPro"/>
</dbReference>
<dbReference type="InterPro" id="IPR008930">
    <property type="entry name" value="Terpenoid_cyclase/PrenylTrfase"/>
</dbReference>
<organism evidence="9">
    <name type="scientific">Panicum virgatum</name>
    <name type="common">Blackwell switchgrass</name>
    <dbReference type="NCBI Taxonomy" id="38727"/>
    <lineage>
        <taxon>Eukaryota</taxon>
        <taxon>Viridiplantae</taxon>
        <taxon>Streptophyta</taxon>
        <taxon>Embryophyta</taxon>
        <taxon>Tracheophyta</taxon>
        <taxon>Spermatophyta</taxon>
        <taxon>Magnoliopsida</taxon>
        <taxon>Liliopsida</taxon>
        <taxon>Poales</taxon>
        <taxon>Poaceae</taxon>
        <taxon>PACMAD clade</taxon>
        <taxon>Panicoideae</taxon>
        <taxon>Panicodae</taxon>
        <taxon>Paniceae</taxon>
        <taxon>Panicinae</taxon>
        <taxon>Panicum</taxon>
        <taxon>Panicum sect. Hiantes</taxon>
    </lineage>
</organism>
<dbReference type="FunFam" id="1.50.10.130:FF:000003">
    <property type="entry name" value="Ent-cassa-12,15-diene synthase"/>
    <property type="match status" value="1"/>
</dbReference>
<dbReference type="FunFam" id="1.10.600.10:FF:000005">
    <property type="entry name" value="Ent-kaur-16-ene synthase, chloroplastic"/>
    <property type="match status" value="1"/>
</dbReference>
<dbReference type="InterPro" id="IPR008949">
    <property type="entry name" value="Isoprenoid_synthase_dom_sf"/>
</dbReference>
<dbReference type="GO" id="GO:0006952">
    <property type="term" value="P:defense response"/>
    <property type="evidence" value="ECO:0007669"/>
    <property type="project" value="UniProtKB-KW"/>
</dbReference>
<evidence type="ECO:0000256" key="1">
    <source>
        <dbReference type="ARBA" id="ARBA00001946"/>
    </source>
</evidence>
<dbReference type="Gene3D" id="1.10.600.10">
    <property type="entry name" value="Farnesyl Diphosphate Synthase"/>
    <property type="match status" value="1"/>
</dbReference>
<dbReference type="EMBL" id="MH124147">
    <property type="protein sequence ID" value="AXK78851.1"/>
    <property type="molecule type" value="mRNA"/>
</dbReference>